<organism evidence="2 3">
    <name type="scientific">Tectimicrobiota bacterium</name>
    <dbReference type="NCBI Taxonomy" id="2528274"/>
    <lineage>
        <taxon>Bacteria</taxon>
        <taxon>Pseudomonadati</taxon>
        <taxon>Nitrospinota/Tectimicrobiota group</taxon>
        <taxon>Candidatus Tectimicrobiota</taxon>
    </lineage>
</organism>
<dbReference type="Gene3D" id="2.60.120.10">
    <property type="entry name" value="Jelly Rolls"/>
    <property type="match status" value="1"/>
</dbReference>
<dbReference type="AlphaFoldDB" id="A0A932I1T4"/>
<dbReference type="EMBL" id="JACPUR010000031">
    <property type="protein sequence ID" value="MBI3128538.1"/>
    <property type="molecule type" value="Genomic_DNA"/>
</dbReference>
<sequence>MTVNSPATRDDRIGRPPYIPGTPEELDAVIAAPDNHEVLIDNDRVRVLRVTIRPGELEHMHTHRWPSVFIITSLPKIVYYTEKMEAVPPSGTRREGVPIFIEPEGVHAVENKDTRLFEGIRIELKG</sequence>
<dbReference type="InterPro" id="IPR011051">
    <property type="entry name" value="RmlC_Cupin_sf"/>
</dbReference>
<gene>
    <name evidence="2" type="ORF">HYZ11_13115</name>
</gene>
<dbReference type="Proteomes" id="UP000782312">
    <property type="component" value="Unassembled WGS sequence"/>
</dbReference>
<dbReference type="SUPFAM" id="SSF51182">
    <property type="entry name" value="RmlC-like cupins"/>
    <property type="match status" value="1"/>
</dbReference>
<dbReference type="InterPro" id="IPR014710">
    <property type="entry name" value="RmlC-like_jellyroll"/>
</dbReference>
<evidence type="ECO:0000313" key="2">
    <source>
        <dbReference type="EMBL" id="MBI3128538.1"/>
    </source>
</evidence>
<comment type="caution">
    <text evidence="2">The sequence shown here is derived from an EMBL/GenBank/DDBJ whole genome shotgun (WGS) entry which is preliminary data.</text>
</comment>
<evidence type="ECO:0000256" key="1">
    <source>
        <dbReference type="SAM" id="MobiDB-lite"/>
    </source>
</evidence>
<proteinExistence type="predicted"/>
<name>A0A932I1T4_UNCTE</name>
<evidence type="ECO:0000313" key="3">
    <source>
        <dbReference type="Proteomes" id="UP000782312"/>
    </source>
</evidence>
<evidence type="ECO:0008006" key="4">
    <source>
        <dbReference type="Google" id="ProtNLM"/>
    </source>
</evidence>
<feature type="region of interest" description="Disordered" evidence="1">
    <location>
        <begin position="1"/>
        <end position="20"/>
    </location>
</feature>
<accession>A0A932I1T4</accession>
<reference evidence="2" key="1">
    <citation type="submission" date="2020-07" db="EMBL/GenBank/DDBJ databases">
        <title>Huge and variable diversity of episymbiotic CPR bacteria and DPANN archaea in groundwater ecosystems.</title>
        <authorList>
            <person name="He C.Y."/>
            <person name="Keren R."/>
            <person name="Whittaker M."/>
            <person name="Farag I.F."/>
            <person name="Doudna J."/>
            <person name="Cate J.H.D."/>
            <person name="Banfield J.F."/>
        </authorList>
    </citation>
    <scope>NUCLEOTIDE SEQUENCE</scope>
    <source>
        <strain evidence="2">NC_groundwater_763_Ag_S-0.2um_68_21</strain>
    </source>
</reference>
<protein>
    <recommendedName>
        <fullName evidence="4">Cytoplasmic protein</fullName>
    </recommendedName>
</protein>